<comment type="caution">
    <text evidence="1">The sequence shown here is derived from an EMBL/GenBank/DDBJ whole genome shotgun (WGS) entry which is preliminary data.</text>
</comment>
<dbReference type="EMBL" id="QSBY01000004">
    <property type="protein sequence ID" value="RHW73048.1"/>
    <property type="molecule type" value="Genomic_DNA"/>
</dbReference>
<reference evidence="1" key="1">
    <citation type="submission" date="2018-09" db="EMBL/GenBank/DDBJ databases">
        <title>whole genome sequence of T. equiperdum IVM-t1 strain.</title>
        <authorList>
            <person name="Suganuma K."/>
        </authorList>
    </citation>
    <scope>NUCLEOTIDE SEQUENCE [LARGE SCALE GENOMIC DNA]</scope>
    <source>
        <strain evidence="1">IVM-t1</strain>
    </source>
</reference>
<dbReference type="Proteomes" id="UP000266743">
    <property type="component" value="Chromosome 4"/>
</dbReference>
<name>A0A3L6LA00_9TRYP</name>
<gene>
    <name evidence="1" type="ORF">DPX39_040084600</name>
</gene>
<dbReference type="AlphaFoldDB" id="A0A3L6LA00"/>
<proteinExistence type="predicted"/>
<sequence>MKCTLKQFLTMHLQAKQGQLRKENEHYSVKVECKEAAAHLLECPSLQVLKGKHGMETLKDGEVFFSAQLTGFLKELFKLGSPSAPDLRVNIWDRSSREEAPIAKEVGFRIQPHFCCSEVVRGVHCKSHEEARP</sequence>
<organism evidence="1">
    <name type="scientific">Trypanosoma brucei equiperdum</name>
    <dbReference type="NCBI Taxonomy" id="630700"/>
    <lineage>
        <taxon>Eukaryota</taxon>
        <taxon>Discoba</taxon>
        <taxon>Euglenozoa</taxon>
        <taxon>Kinetoplastea</taxon>
        <taxon>Metakinetoplastina</taxon>
        <taxon>Trypanosomatida</taxon>
        <taxon>Trypanosomatidae</taxon>
        <taxon>Trypanosoma</taxon>
    </lineage>
</organism>
<protein>
    <submittedName>
        <fullName evidence="1">Uncharacterized protein</fullName>
    </submittedName>
</protein>
<evidence type="ECO:0000313" key="1">
    <source>
        <dbReference type="EMBL" id="RHW73048.1"/>
    </source>
</evidence>
<accession>A0A3L6LA00</accession>